<evidence type="ECO:0000256" key="1">
    <source>
        <dbReference type="SAM" id="MobiDB-lite"/>
    </source>
</evidence>
<reference evidence="2" key="1">
    <citation type="submission" date="2023-07" db="EMBL/GenBank/DDBJ databases">
        <title>Sequencing the genomes of 1000 actinobacteria strains.</title>
        <authorList>
            <person name="Klenk H.-P."/>
        </authorList>
    </citation>
    <scope>NUCLEOTIDE SEQUENCE</scope>
    <source>
        <strain evidence="2">DSM 45977</strain>
    </source>
</reference>
<proteinExistence type="predicted"/>
<comment type="caution">
    <text evidence="2">The sequence shown here is derived from an EMBL/GenBank/DDBJ whole genome shotgun (WGS) entry which is preliminary data.</text>
</comment>
<evidence type="ECO:0000313" key="2">
    <source>
        <dbReference type="EMBL" id="MDR7302322.1"/>
    </source>
</evidence>
<evidence type="ECO:0000313" key="3">
    <source>
        <dbReference type="Proteomes" id="UP001180845"/>
    </source>
</evidence>
<feature type="region of interest" description="Disordered" evidence="1">
    <location>
        <begin position="199"/>
        <end position="255"/>
    </location>
</feature>
<dbReference type="RefSeq" id="WP_310273761.1">
    <property type="nucleotide sequence ID" value="NZ_JAVDXW010000001.1"/>
</dbReference>
<gene>
    <name evidence="2" type="ORF">JOF55_002503</name>
</gene>
<name>A0AAE4CNR5_9ACTN</name>
<feature type="compositionally biased region" description="Polar residues" evidence="1">
    <location>
        <begin position="229"/>
        <end position="244"/>
    </location>
</feature>
<keyword evidence="3" id="KW-1185">Reference proteome</keyword>
<organism evidence="2 3">
    <name type="scientific">Haloactinomyces albus</name>
    <dbReference type="NCBI Taxonomy" id="1352928"/>
    <lineage>
        <taxon>Bacteria</taxon>
        <taxon>Bacillati</taxon>
        <taxon>Actinomycetota</taxon>
        <taxon>Actinomycetes</taxon>
        <taxon>Actinopolysporales</taxon>
        <taxon>Actinopolysporaceae</taxon>
        <taxon>Haloactinomyces</taxon>
    </lineage>
</organism>
<sequence>MPTLPTAQDMTRAREQAGQVIEGAVHQARTPLMAALGAGDIAAHAVADTVKQVRQQLNESAESARMGVNDLPGDLNGLRSKLTPAELRKLVDTYTNSAVRIYGYLADRGEDAFGRLQEQPQVQRAVNQVGTAQERFEGAVGDARDLADDVLGRVSTTTRSFGERAARSTEATATDTAATVQSAAADTAATVQSAADDKAEAVQEAGSKTATTARSTTSKAANRAAEAKSNGSTTAAKSNGSAKQPKSAARKNTDN</sequence>
<dbReference type="AlphaFoldDB" id="A0AAE4CNR5"/>
<protein>
    <submittedName>
        <fullName evidence="2">Heparin binding hemagglutinin HbhA</fullName>
    </submittedName>
</protein>
<accession>A0AAE4CNR5</accession>
<dbReference type="Proteomes" id="UP001180845">
    <property type="component" value="Unassembled WGS sequence"/>
</dbReference>
<dbReference type="EMBL" id="JAVDXW010000001">
    <property type="protein sequence ID" value="MDR7302322.1"/>
    <property type="molecule type" value="Genomic_DNA"/>
</dbReference>
<feature type="compositionally biased region" description="Low complexity" evidence="1">
    <location>
        <begin position="207"/>
        <end position="224"/>
    </location>
</feature>